<organism evidence="1 2">
    <name type="scientific">Biomphalaria glabrata</name>
    <name type="common">Bloodfluke planorb</name>
    <name type="synonym">Freshwater snail</name>
    <dbReference type="NCBI Taxonomy" id="6526"/>
    <lineage>
        <taxon>Eukaryota</taxon>
        <taxon>Metazoa</taxon>
        <taxon>Spiralia</taxon>
        <taxon>Lophotrochozoa</taxon>
        <taxon>Mollusca</taxon>
        <taxon>Gastropoda</taxon>
        <taxon>Heterobranchia</taxon>
        <taxon>Euthyneura</taxon>
        <taxon>Panpulmonata</taxon>
        <taxon>Hygrophila</taxon>
        <taxon>Lymnaeoidea</taxon>
        <taxon>Planorbidae</taxon>
        <taxon>Biomphalaria</taxon>
    </lineage>
</organism>
<accession>A0A2C9L492</accession>
<dbReference type="KEGG" id="bgt:106050983"/>
<sequence>MGNGFILSQRGNNFIREWYQRYKTEYKQNSWGYNSMEVPMKLYQNDTSRLVEIGKKIYRPNWHERALLTNGTYDWSKNYAMHIWRSAKPHPESTEEFNSANTTICEVLRYILYGNPAPIT</sequence>
<dbReference type="VEuPathDB" id="VectorBase:BGLB026788"/>
<gene>
    <name evidence="1" type="primary">106050983</name>
</gene>
<evidence type="ECO:0000313" key="2">
    <source>
        <dbReference type="Proteomes" id="UP000076420"/>
    </source>
</evidence>
<reference evidence="1" key="1">
    <citation type="submission" date="2020-05" db="UniProtKB">
        <authorList>
            <consortium name="EnsemblMetazoa"/>
        </authorList>
    </citation>
    <scope>IDENTIFICATION</scope>
    <source>
        <strain evidence="1">BB02</strain>
    </source>
</reference>
<dbReference type="Proteomes" id="UP000076420">
    <property type="component" value="Unassembled WGS sequence"/>
</dbReference>
<proteinExistence type="predicted"/>
<evidence type="ECO:0000313" key="1">
    <source>
        <dbReference type="EnsemblMetazoa" id="BGLB026788-PA"/>
    </source>
</evidence>
<dbReference type="EnsemblMetazoa" id="BGLB026788-RA">
    <property type="protein sequence ID" value="BGLB026788-PA"/>
    <property type="gene ID" value="BGLB026788"/>
</dbReference>
<dbReference type="PANTHER" id="PTHR46830:SF1">
    <property type="entry name" value="ALPHA-1,4-N-ACETYLGLUCOSAMINYLTRANSFERASE"/>
    <property type="match status" value="1"/>
</dbReference>
<dbReference type="VEuPathDB" id="VectorBase:BGLAX_027540"/>
<dbReference type="PANTHER" id="PTHR46830">
    <property type="entry name" value="TRANSFERASE, PUTATIVE-RELATED"/>
    <property type="match status" value="1"/>
</dbReference>
<dbReference type="OrthoDB" id="6061538at2759"/>
<protein>
    <submittedName>
        <fullName evidence="1">Uncharacterized protein</fullName>
    </submittedName>
</protein>
<dbReference type="AlphaFoldDB" id="A0A2C9L492"/>
<name>A0A2C9L492_BIOGL</name>